<protein>
    <recommendedName>
        <fullName evidence="4">G-protein coupled receptors family 1 profile domain-containing protein</fullName>
    </recommendedName>
</protein>
<sequence>MFSFLLSGQIEVLTICFFRKHKAIMNLANPLRSSSAVYLGIYAMCVLYTCVFATSILISAETREEQLRVMDKLYPSLSANFHALEDFIYFVSNEKMMFCYVLIFGGTLKTLVIINILALRMFKGLKKVKNRLSINTLFLHRVTLRFDFTSYSPVLFFLTAPIAFIPACILAIEIWFPNENSQQITRVAFMCMPTHSVFNSIVVVLTYPEFRKKLYFWKRKSMNTTSVRVSWLRNSNSNAAN</sequence>
<dbReference type="Pfam" id="PF10327">
    <property type="entry name" value="7TM_GPCR_Sri"/>
    <property type="match status" value="1"/>
</dbReference>
<evidence type="ECO:0000256" key="1">
    <source>
        <dbReference type="SAM" id="Phobius"/>
    </source>
</evidence>
<dbReference type="AlphaFoldDB" id="E3LIV1"/>
<name>E3LIV1_CAERE</name>
<dbReference type="Proteomes" id="UP000008281">
    <property type="component" value="Unassembled WGS sequence"/>
</dbReference>
<feature type="transmembrane region" description="Helical" evidence="1">
    <location>
        <begin position="97"/>
        <end position="119"/>
    </location>
</feature>
<keyword evidence="1" id="KW-1133">Transmembrane helix</keyword>
<dbReference type="EMBL" id="DS268409">
    <property type="protein sequence ID" value="EFO95337.1"/>
    <property type="molecule type" value="Genomic_DNA"/>
</dbReference>
<evidence type="ECO:0000313" key="3">
    <source>
        <dbReference type="Proteomes" id="UP000008281"/>
    </source>
</evidence>
<proteinExistence type="predicted"/>
<dbReference type="PANTHER" id="PTHR45830">
    <property type="entry name" value="SERPENTINE RECEPTOR, CLASS I"/>
    <property type="match status" value="1"/>
</dbReference>
<dbReference type="InParanoid" id="E3LIV1"/>
<dbReference type="PANTHER" id="PTHR45830:SF12">
    <property type="entry name" value="G_PROTEIN_RECEP_F1_2 DOMAIN-CONTAINING PROTEIN-RELATED"/>
    <property type="match status" value="1"/>
</dbReference>
<keyword evidence="1" id="KW-0812">Transmembrane</keyword>
<evidence type="ECO:0008006" key="4">
    <source>
        <dbReference type="Google" id="ProtNLM"/>
    </source>
</evidence>
<keyword evidence="1" id="KW-0472">Membrane</keyword>
<dbReference type="eggNOG" id="ENOG502TJC1">
    <property type="taxonomic scope" value="Eukaryota"/>
</dbReference>
<organism evidence="3">
    <name type="scientific">Caenorhabditis remanei</name>
    <name type="common">Caenorhabditis vulgaris</name>
    <dbReference type="NCBI Taxonomy" id="31234"/>
    <lineage>
        <taxon>Eukaryota</taxon>
        <taxon>Metazoa</taxon>
        <taxon>Ecdysozoa</taxon>
        <taxon>Nematoda</taxon>
        <taxon>Chromadorea</taxon>
        <taxon>Rhabditida</taxon>
        <taxon>Rhabditina</taxon>
        <taxon>Rhabditomorpha</taxon>
        <taxon>Rhabditoidea</taxon>
        <taxon>Rhabditidae</taxon>
        <taxon>Peloderinae</taxon>
        <taxon>Caenorhabditis</taxon>
    </lineage>
</organism>
<dbReference type="InterPro" id="IPR019429">
    <property type="entry name" value="7TM_GPCR_serpentine_rcpt_Sri"/>
</dbReference>
<feature type="transmembrane region" description="Helical" evidence="1">
    <location>
        <begin position="36"/>
        <end position="60"/>
    </location>
</feature>
<dbReference type="HOGENOM" id="CLU_067919_1_0_1"/>
<reference evidence="2" key="1">
    <citation type="submission" date="2007-07" db="EMBL/GenBank/DDBJ databases">
        <title>PCAP assembly of the Caenorhabditis remanei genome.</title>
        <authorList>
            <consortium name="The Caenorhabditis remanei Sequencing Consortium"/>
            <person name="Wilson R.K."/>
        </authorList>
    </citation>
    <scope>NUCLEOTIDE SEQUENCE [LARGE SCALE GENOMIC DNA]</scope>
    <source>
        <strain evidence="2">PB4641</strain>
    </source>
</reference>
<feature type="transmembrane region" description="Helical" evidence="1">
    <location>
        <begin position="154"/>
        <end position="175"/>
    </location>
</feature>
<dbReference type="OrthoDB" id="5862349at2759"/>
<accession>E3LIV1</accession>
<keyword evidence="3" id="KW-1185">Reference proteome</keyword>
<evidence type="ECO:0000313" key="2">
    <source>
        <dbReference type="EMBL" id="EFO95337.1"/>
    </source>
</evidence>
<gene>
    <name evidence="2" type="ORF">CRE_09024</name>
</gene>